<evidence type="ECO:0000256" key="1">
    <source>
        <dbReference type="SAM" id="MobiDB-lite"/>
    </source>
</evidence>
<keyword evidence="7" id="KW-1185">Reference proteome</keyword>
<dbReference type="Pfam" id="PF03432">
    <property type="entry name" value="Relaxase"/>
    <property type="match status" value="1"/>
</dbReference>
<feature type="domain" description="MobA/VirD2-like nuclease" evidence="2">
    <location>
        <begin position="45"/>
        <end position="180"/>
    </location>
</feature>
<organism evidence="6 7">
    <name type="scientific">Undibacterium arcticum</name>
    <dbReference type="NCBI Taxonomy" id="1762892"/>
    <lineage>
        <taxon>Bacteria</taxon>
        <taxon>Pseudomonadati</taxon>
        <taxon>Pseudomonadota</taxon>
        <taxon>Betaproteobacteria</taxon>
        <taxon>Burkholderiales</taxon>
        <taxon>Oxalobacteraceae</taxon>
        <taxon>Undibacterium</taxon>
    </lineage>
</organism>
<dbReference type="InterPro" id="IPR040677">
    <property type="entry name" value="LPD7"/>
</dbReference>
<feature type="domain" description="Large polyvalent protein-associated" evidence="4">
    <location>
        <begin position="514"/>
        <end position="604"/>
    </location>
</feature>
<reference evidence="7" key="1">
    <citation type="journal article" date="2019" name="Int. J. Syst. Evol. Microbiol.">
        <title>The Global Catalogue of Microorganisms (GCM) 10K type strain sequencing project: providing services to taxonomists for standard genome sequencing and annotation.</title>
        <authorList>
            <consortium name="The Broad Institute Genomics Platform"/>
            <consortium name="The Broad Institute Genome Sequencing Center for Infectious Disease"/>
            <person name="Wu L."/>
            <person name="Ma J."/>
        </authorList>
    </citation>
    <scope>NUCLEOTIDE SEQUENCE [LARGE SCALE GENOMIC DNA]</scope>
    <source>
        <strain evidence="7">KCTC 42986</strain>
    </source>
</reference>
<evidence type="ECO:0000259" key="2">
    <source>
        <dbReference type="Pfam" id="PF03432"/>
    </source>
</evidence>
<dbReference type="NCBIfam" id="NF041893">
    <property type="entry name" value="TraI_MobP_relax"/>
    <property type="match status" value="1"/>
</dbReference>
<feature type="compositionally biased region" description="Low complexity" evidence="1">
    <location>
        <begin position="607"/>
        <end position="624"/>
    </location>
</feature>
<name>A0ABV7FB62_9BURK</name>
<dbReference type="InterPro" id="IPR049751">
    <property type="entry name" value="TraI/MobA_relaxases"/>
</dbReference>
<dbReference type="EMBL" id="JBHRTP010000091">
    <property type="protein sequence ID" value="MFC3110881.1"/>
    <property type="molecule type" value="Genomic_DNA"/>
</dbReference>
<dbReference type="RefSeq" id="WP_390333085.1">
    <property type="nucleotide sequence ID" value="NZ_JBHRTP010000091.1"/>
</dbReference>
<feature type="region of interest" description="Disordered" evidence="1">
    <location>
        <begin position="605"/>
        <end position="625"/>
    </location>
</feature>
<feature type="domain" description="TraI-like middle" evidence="5">
    <location>
        <begin position="215"/>
        <end position="317"/>
    </location>
</feature>
<sequence length="713" mass="79841">MIVKVPPARQDGGSSFEDLEAYITEGIEQSGKDTQKGSIERLAQYITKESVLDALGEDVEKTIAVEIGNVTTLDNAAGEMRATASFNKLVTNPTLHYILSWPEREVPDTQAIFAAARSTLKALGMSDHQYIIAIHGNTDNIHAHIAANRVHPITYKAVRLEWLHKTLHKAAREIEIEHGWTHDNGLFKVIEINGKKHVVENNTYVDPELVGVKGAAASFETWHGEQSLETWCKGVPAKALKKMLAKPTSTTWQDVHRELAQFGLELRDSGGRGMRVFSLDASGDGQQAKKEISVGASKAFRFLKRQELEKRFGAFVPSTKDFFEPKESQTYKRDPVKRLDRKLERKALRDALHVQFLEEQKIARIKYTVAKRELDIAFRADDTARRDFIEQRYTRDRAAIKSKIGITPAQKKQEFVIAKLTVMHSRQQLTEQLANEKAQRKLLLPPLLPWRVWVEERALTGDEAAISALRGMVYQEKRDGKLPAQDPAEEVLENAIKPAVITITDPLVRKLSSLVWKVHKNGTVAYNFKSGDNGFFDAGEKLTFGRAHVTDEALALALQYAKDKWKGELRITGGDAAFKARVARMANQLGIDLLNPELKALQVRSRAPAAPTTPTLPLASAAGPTRREQSIEDEILNIAPNADVQHAITQLKRYSGKIVFENKEFFAQNIGKEKFILHDKKAFGPEILKKGDHVTIAYKSGQPTVTQRIAKSR</sequence>
<proteinExistence type="predicted"/>
<dbReference type="Pfam" id="PF18821">
    <property type="entry name" value="LPD7"/>
    <property type="match status" value="1"/>
</dbReference>
<gene>
    <name evidence="6" type="primary">traI</name>
    <name evidence="6" type="ORF">ACFOFO_23495</name>
</gene>
<dbReference type="InterPro" id="IPR005094">
    <property type="entry name" value="Endonuclease_MobA/VirD2"/>
</dbReference>
<evidence type="ECO:0000259" key="5">
    <source>
        <dbReference type="Pfam" id="PF22863"/>
    </source>
</evidence>
<protein>
    <submittedName>
        <fullName evidence="6">TraI/MobA(P) family conjugative relaxase</fullName>
    </submittedName>
</protein>
<feature type="domain" description="KfrB" evidence="3">
    <location>
        <begin position="653"/>
        <end position="706"/>
    </location>
</feature>
<evidence type="ECO:0000259" key="4">
    <source>
        <dbReference type="Pfam" id="PF18821"/>
    </source>
</evidence>
<dbReference type="Pfam" id="PF18790">
    <property type="entry name" value="KfrB"/>
    <property type="match status" value="1"/>
</dbReference>
<dbReference type="Proteomes" id="UP001595530">
    <property type="component" value="Unassembled WGS sequence"/>
</dbReference>
<dbReference type="Pfam" id="PF22863">
    <property type="entry name" value="TraI_middle"/>
    <property type="match status" value="1"/>
</dbReference>
<dbReference type="InterPro" id="IPR040782">
    <property type="entry name" value="KfrB"/>
</dbReference>
<evidence type="ECO:0000259" key="3">
    <source>
        <dbReference type="Pfam" id="PF18790"/>
    </source>
</evidence>
<accession>A0ABV7FB62</accession>
<evidence type="ECO:0000313" key="7">
    <source>
        <dbReference type="Proteomes" id="UP001595530"/>
    </source>
</evidence>
<comment type="caution">
    <text evidence="6">The sequence shown here is derived from an EMBL/GenBank/DDBJ whole genome shotgun (WGS) entry which is preliminary data.</text>
</comment>
<evidence type="ECO:0000313" key="6">
    <source>
        <dbReference type="EMBL" id="MFC3110881.1"/>
    </source>
</evidence>
<dbReference type="InterPro" id="IPR054462">
    <property type="entry name" value="TraI_M"/>
</dbReference>